<dbReference type="Pfam" id="PF00046">
    <property type="entry name" value="Homeodomain"/>
    <property type="match status" value="1"/>
</dbReference>
<dbReference type="PANTHER" id="PTHR45793">
    <property type="entry name" value="HOMEOBOX PROTEIN"/>
    <property type="match status" value="1"/>
</dbReference>
<dbReference type="SUPFAM" id="SSF46689">
    <property type="entry name" value="Homeodomain-like"/>
    <property type="match status" value="1"/>
</dbReference>
<evidence type="ECO:0000313" key="10">
    <source>
        <dbReference type="Proteomes" id="UP001176941"/>
    </source>
</evidence>
<dbReference type="InterPro" id="IPR013783">
    <property type="entry name" value="Ig-like_fold"/>
</dbReference>
<organism evidence="9 10">
    <name type="scientific">Rangifer tarandus platyrhynchus</name>
    <name type="common">Svalbard reindeer</name>
    <dbReference type="NCBI Taxonomy" id="3082113"/>
    <lineage>
        <taxon>Eukaryota</taxon>
        <taxon>Metazoa</taxon>
        <taxon>Chordata</taxon>
        <taxon>Craniata</taxon>
        <taxon>Vertebrata</taxon>
        <taxon>Euteleostomi</taxon>
        <taxon>Mammalia</taxon>
        <taxon>Eutheria</taxon>
        <taxon>Laurasiatheria</taxon>
        <taxon>Artiodactyla</taxon>
        <taxon>Ruminantia</taxon>
        <taxon>Pecora</taxon>
        <taxon>Cervidae</taxon>
        <taxon>Odocoileinae</taxon>
        <taxon>Rangifer</taxon>
    </lineage>
</organism>
<dbReference type="PANTHER" id="PTHR45793:SF12">
    <property type="entry name" value="TETRAPEPTIDE REPEAT HOMEOBOX 1"/>
    <property type="match status" value="1"/>
</dbReference>
<dbReference type="InterPro" id="IPR001356">
    <property type="entry name" value="HD"/>
</dbReference>
<protein>
    <recommendedName>
        <fullName evidence="8">Homeobox domain-containing protein</fullName>
    </recommendedName>
</protein>
<gene>
    <name evidence="9" type="ORF">MRATA1EN1_LOCUS10093</name>
</gene>
<evidence type="ECO:0000256" key="2">
    <source>
        <dbReference type="ARBA" id="ARBA00023125"/>
    </source>
</evidence>
<dbReference type="InterPro" id="IPR009057">
    <property type="entry name" value="Homeodomain-like_sf"/>
</dbReference>
<evidence type="ECO:0000256" key="7">
    <source>
        <dbReference type="SAM" id="MobiDB-lite"/>
    </source>
</evidence>
<reference evidence="9" key="1">
    <citation type="submission" date="2023-04" db="EMBL/GenBank/DDBJ databases">
        <authorList>
            <consortium name="ELIXIR-Norway"/>
        </authorList>
    </citation>
    <scope>NUCLEOTIDE SEQUENCE [LARGE SCALE GENOMIC DNA]</scope>
</reference>
<evidence type="ECO:0000256" key="3">
    <source>
        <dbReference type="ARBA" id="ARBA00023155"/>
    </source>
</evidence>
<feature type="compositionally biased region" description="Low complexity" evidence="7">
    <location>
        <begin position="262"/>
        <end position="272"/>
    </location>
</feature>
<dbReference type="PROSITE" id="PS50071">
    <property type="entry name" value="HOMEOBOX_2"/>
    <property type="match status" value="1"/>
</dbReference>
<dbReference type="SMART" id="SM00389">
    <property type="entry name" value="HOX"/>
    <property type="match status" value="1"/>
</dbReference>
<feature type="DNA-binding region" description="Homeobox" evidence="5">
    <location>
        <begin position="118"/>
        <end position="177"/>
    </location>
</feature>
<keyword evidence="2 5" id="KW-0238">DNA-binding</keyword>
<keyword evidence="4 5" id="KW-0539">Nucleus</keyword>
<dbReference type="Proteomes" id="UP001176941">
    <property type="component" value="Chromosome 20"/>
</dbReference>
<dbReference type="InterPro" id="IPR017970">
    <property type="entry name" value="Homeobox_CS"/>
</dbReference>
<evidence type="ECO:0000256" key="6">
    <source>
        <dbReference type="RuleBase" id="RU000682"/>
    </source>
</evidence>
<evidence type="ECO:0000256" key="5">
    <source>
        <dbReference type="PROSITE-ProRule" id="PRU00108"/>
    </source>
</evidence>
<sequence>MRDVPRSWRRPGCPRGLASAHGAPPSRGGRPDSRLLHPRPKECTGNPPSPPAQGASVPWGENMTLQCHSEVHSNTFHLSKEGSPAPSQHLCLQDTAPPIQANFTLSAVTSAHGPAKRQRRQRTVFNKEQLHVLEEHFVNDQYPSYRAREDLAARLNLEEYKVQVWFKNRRAKNARLKRLTQGPGQGPRSVPTDGGVPDAPAPGTASTPAAAAADSATPEGSGFRSPSQPSPAGRLSTPAPGGVPSQGRAGCAPAQGTQEDFPTAAPASTPGPTSAPTPDPCAASDSWPDSVVIFDFTDLLPLQEPSHEPPSVLFSEYQKGDDSADDSGPRQFLSL</sequence>
<feature type="domain" description="Homeobox" evidence="8">
    <location>
        <begin position="116"/>
        <end position="176"/>
    </location>
</feature>
<evidence type="ECO:0000259" key="8">
    <source>
        <dbReference type="PROSITE" id="PS50071"/>
    </source>
</evidence>
<accession>A0ABN8YML8</accession>
<proteinExistence type="predicted"/>
<feature type="region of interest" description="Disordered" evidence="7">
    <location>
        <begin position="176"/>
        <end position="287"/>
    </location>
</feature>
<evidence type="ECO:0000256" key="4">
    <source>
        <dbReference type="ARBA" id="ARBA00023242"/>
    </source>
</evidence>
<evidence type="ECO:0000313" key="9">
    <source>
        <dbReference type="EMBL" id="CAI9161131.1"/>
    </source>
</evidence>
<dbReference type="Gene3D" id="2.60.40.10">
    <property type="entry name" value="Immunoglobulins"/>
    <property type="match status" value="1"/>
</dbReference>
<dbReference type="EMBL" id="OX459956">
    <property type="protein sequence ID" value="CAI9161131.1"/>
    <property type="molecule type" value="Genomic_DNA"/>
</dbReference>
<feature type="region of interest" description="Disordered" evidence="7">
    <location>
        <begin position="1"/>
        <end position="59"/>
    </location>
</feature>
<dbReference type="InterPro" id="IPR036179">
    <property type="entry name" value="Ig-like_dom_sf"/>
</dbReference>
<dbReference type="SUPFAM" id="SSF48726">
    <property type="entry name" value="Immunoglobulin"/>
    <property type="match status" value="1"/>
</dbReference>
<feature type="compositionally biased region" description="Basic and acidic residues" evidence="7">
    <location>
        <begin position="29"/>
        <end position="42"/>
    </location>
</feature>
<keyword evidence="3 5" id="KW-0371">Homeobox</keyword>
<dbReference type="Gene3D" id="1.10.10.60">
    <property type="entry name" value="Homeodomain-like"/>
    <property type="match status" value="1"/>
</dbReference>
<dbReference type="PROSITE" id="PS00027">
    <property type="entry name" value="HOMEOBOX_1"/>
    <property type="match status" value="1"/>
</dbReference>
<feature type="compositionally biased region" description="Low complexity" evidence="7">
    <location>
        <begin position="197"/>
        <end position="218"/>
    </location>
</feature>
<comment type="subcellular location">
    <subcellularLocation>
        <location evidence="1 5 6">Nucleus</location>
    </subcellularLocation>
</comment>
<name>A0ABN8YML8_RANTA</name>
<feature type="region of interest" description="Disordered" evidence="7">
    <location>
        <begin position="301"/>
        <end position="335"/>
    </location>
</feature>
<dbReference type="CDD" id="cd00086">
    <property type="entry name" value="homeodomain"/>
    <property type="match status" value="1"/>
</dbReference>
<evidence type="ECO:0000256" key="1">
    <source>
        <dbReference type="ARBA" id="ARBA00004123"/>
    </source>
</evidence>
<keyword evidence="10" id="KW-1185">Reference proteome</keyword>